<evidence type="ECO:0000256" key="4">
    <source>
        <dbReference type="ARBA" id="ARBA00022989"/>
    </source>
</evidence>
<accession>A0A0N8PP00</accession>
<feature type="transmembrane region" description="Helical" evidence="6">
    <location>
        <begin position="57"/>
        <end position="74"/>
    </location>
</feature>
<dbReference type="InterPro" id="IPR005226">
    <property type="entry name" value="UPF0014_fam"/>
</dbReference>
<evidence type="ECO:0000313" key="8">
    <source>
        <dbReference type="Proteomes" id="UP000050482"/>
    </source>
</evidence>
<dbReference type="RefSeq" id="WP_054969933.1">
    <property type="nucleotide sequence ID" value="NZ_LJCO01000064.1"/>
</dbReference>
<evidence type="ECO:0000256" key="3">
    <source>
        <dbReference type="ARBA" id="ARBA00022692"/>
    </source>
</evidence>
<dbReference type="OrthoDB" id="9791807at2"/>
<proteinExistence type="inferred from homology"/>
<evidence type="ECO:0000256" key="5">
    <source>
        <dbReference type="ARBA" id="ARBA00023136"/>
    </source>
</evidence>
<feature type="transmembrane region" description="Helical" evidence="6">
    <location>
        <begin position="117"/>
        <end position="138"/>
    </location>
</feature>
<feature type="transmembrane region" description="Helical" evidence="6">
    <location>
        <begin position="214"/>
        <end position="234"/>
    </location>
</feature>
<protein>
    <recommendedName>
        <fullName evidence="9">Iron export ABC transporter permease subunit FetB</fullName>
    </recommendedName>
</protein>
<dbReference type="PATRIC" id="fig|471514.4.peg.2536"/>
<name>A0A0N8PP00_9BACL</name>
<evidence type="ECO:0000313" key="7">
    <source>
        <dbReference type="EMBL" id="KPV42941.1"/>
    </source>
</evidence>
<sequence>MSLLSLSLTLAFVAVAFAVALWQRLGIERDIVVSVVRATIQLLIVGYILKWVFTSKSSLYTVLMVLIMIAVAVENARRRGRQIPGVWWRLTIAISLTTFVTIGFLLLVRIIPWTPQYVIPLSGLMTGNSMVLSSLFLNNLVSETKNRREEVNVLLSLGATPPQAIRHVVNRAIRTSMIPTVDSMKTTGLVQLPGIMTGQILAGQDPVTAVRYQLLILFAILSAAAITSITLGYMTKNSLFNRHMQLLQAFTHREA</sequence>
<evidence type="ECO:0000256" key="2">
    <source>
        <dbReference type="ARBA" id="ARBA00005268"/>
    </source>
</evidence>
<organism evidence="7 8">
    <name type="scientific">Alicyclobacillus ferrooxydans</name>
    <dbReference type="NCBI Taxonomy" id="471514"/>
    <lineage>
        <taxon>Bacteria</taxon>
        <taxon>Bacillati</taxon>
        <taxon>Bacillota</taxon>
        <taxon>Bacilli</taxon>
        <taxon>Bacillales</taxon>
        <taxon>Alicyclobacillaceae</taxon>
        <taxon>Alicyclobacillus</taxon>
    </lineage>
</organism>
<keyword evidence="4 6" id="KW-1133">Transmembrane helix</keyword>
<keyword evidence="5 6" id="KW-0472">Membrane</keyword>
<dbReference type="EMBL" id="LJCO01000064">
    <property type="protein sequence ID" value="KPV42941.1"/>
    <property type="molecule type" value="Genomic_DNA"/>
</dbReference>
<evidence type="ECO:0008006" key="9">
    <source>
        <dbReference type="Google" id="ProtNLM"/>
    </source>
</evidence>
<gene>
    <name evidence="7" type="ORF">AN477_14750</name>
</gene>
<reference evidence="7 8" key="1">
    <citation type="submission" date="2015-09" db="EMBL/GenBank/DDBJ databases">
        <title>Draft genome sequence of Alicyclobacillus ferrooxydans DSM 22381.</title>
        <authorList>
            <person name="Hemp J."/>
        </authorList>
    </citation>
    <scope>NUCLEOTIDE SEQUENCE [LARGE SCALE GENOMIC DNA]</scope>
    <source>
        <strain evidence="7 8">TC-34</strain>
    </source>
</reference>
<dbReference type="STRING" id="471514.AN477_14750"/>
<comment type="caution">
    <text evidence="7">The sequence shown here is derived from an EMBL/GenBank/DDBJ whole genome shotgun (WGS) entry which is preliminary data.</text>
</comment>
<keyword evidence="3 6" id="KW-0812">Transmembrane</keyword>
<keyword evidence="8" id="KW-1185">Reference proteome</keyword>
<dbReference type="PANTHER" id="PTHR30028:SF0">
    <property type="entry name" value="PROTEIN ALUMINUM SENSITIVE 3"/>
    <property type="match status" value="1"/>
</dbReference>
<dbReference type="Proteomes" id="UP000050482">
    <property type="component" value="Unassembled WGS sequence"/>
</dbReference>
<dbReference type="PANTHER" id="PTHR30028">
    <property type="entry name" value="UPF0014 INNER MEMBRANE PROTEIN YBBM-RELATED"/>
    <property type="match status" value="1"/>
</dbReference>
<comment type="subcellular location">
    <subcellularLocation>
        <location evidence="1">Membrane</location>
        <topology evidence="1">Multi-pass membrane protein</topology>
    </subcellularLocation>
</comment>
<dbReference type="GO" id="GO:0005886">
    <property type="term" value="C:plasma membrane"/>
    <property type="evidence" value="ECO:0007669"/>
    <property type="project" value="TreeGrafter"/>
</dbReference>
<feature type="transmembrane region" description="Helical" evidence="6">
    <location>
        <begin position="86"/>
        <end position="111"/>
    </location>
</feature>
<evidence type="ECO:0000256" key="6">
    <source>
        <dbReference type="SAM" id="Phobius"/>
    </source>
</evidence>
<comment type="similarity">
    <text evidence="2">Belongs to the UPF0014 family.</text>
</comment>
<dbReference type="AlphaFoldDB" id="A0A0N8PP00"/>
<evidence type="ECO:0000256" key="1">
    <source>
        <dbReference type="ARBA" id="ARBA00004141"/>
    </source>
</evidence>
<dbReference type="Pfam" id="PF03649">
    <property type="entry name" value="UPF0014"/>
    <property type="match status" value="1"/>
</dbReference>